<dbReference type="Gramene" id="Pp3c15_22940V3.3">
    <property type="protein sequence ID" value="Pp3c15_22940V3.3"/>
    <property type="gene ID" value="Pp3c15_22940"/>
</dbReference>
<reference evidence="5" key="3">
    <citation type="submission" date="2020-12" db="UniProtKB">
        <authorList>
            <consortium name="EnsemblPlants"/>
        </authorList>
    </citation>
    <scope>IDENTIFICATION</scope>
</reference>
<reference evidence="4 6" key="2">
    <citation type="journal article" date="2018" name="Plant J.">
        <title>The Physcomitrella patens chromosome-scale assembly reveals moss genome structure and evolution.</title>
        <authorList>
            <person name="Lang D."/>
            <person name="Ullrich K.K."/>
            <person name="Murat F."/>
            <person name="Fuchs J."/>
            <person name="Jenkins J."/>
            <person name="Haas F.B."/>
            <person name="Piednoel M."/>
            <person name="Gundlach H."/>
            <person name="Van Bel M."/>
            <person name="Meyberg R."/>
            <person name="Vives C."/>
            <person name="Morata J."/>
            <person name="Symeonidi A."/>
            <person name="Hiss M."/>
            <person name="Muchero W."/>
            <person name="Kamisugi Y."/>
            <person name="Saleh O."/>
            <person name="Blanc G."/>
            <person name="Decker E.L."/>
            <person name="van Gessel N."/>
            <person name="Grimwood J."/>
            <person name="Hayes R.D."/>
            <person name="Graham S.W."/>
            <person name="Gunter L.E."/>
            <person name="McDaniel S.F."/>
            <person name="Hoernstein S.N.W."/>
            <person name="Larsson A."/>
            <person name="Li F.W."/>
            <person name="Perroud P.F."/>
            <person name="Phillips J."/>
            <person name="Ranjan P."/>
            <person name="Rokshar D.S."/>
            <person name="Rothfels C.J."/>
            <person name="Schneider L."/>
            <person name="Shu S."/>
            <person name="Stevenson D.W."/>
            <person name="Thummler F."/>
            <person name="Tillich M."/>
            <person name="Villarreal Aguilar J.C."/>
            <person name="Widiez T."/>
            <person name="Wong G.K."/>
            <person name="Wymore A."/>
            <person name="Zhang Y."/>
            <person name="Zimmer A.D."/>
            <person name="Quatrano R.S."/>
            <person name="Mayer K.F.X."/>
            <person name="Goodstein D."/>
            <person name="Casacuberta J.M."/>
            <person name="Vandepoele K."/>
            <person name="Reski R."/>
            <person name="Cuming A.C."/>
            <person name="Tuskan G.A."/>
            <person name="Maumus F."/>
            <person name="Salse J."/>
            <person name="Schmutz J."/>
            <person name="Rensing S.A."/>
        </authorList>
    </citation>
    <scope>NUCLEOTIDE SEQUENCE [LARGE SCALE GENOMIC DNA]</scope>
    <source>
        <strain evidence="5 6">cv. Gransden 2004</strain>
    </source>
</reference>
<dbReference type="GO" id="GO:0016747">
    <property type="term" value="F:acyltransferase activity, transferring groups other than amino-acyl groups"/>
    <property type="evidence" value="ECO:0007669"/>
    <property type="project" value="InterPro"/>
</dbReference>
<organism evidence="4">
    <name type="scientific">Physcomitrium patens</name>
    <name type="common">Spreading-leaved earth moss</name>
    <name type="synonym">Physcomitrella patens</name>
    <dbReference type="NCBI Taxonomy" id="3218"/>
    <lineage>
        <taxon>Eukaryota</taxon>
        <taxon>Viridiplantae</taxon>
        <taxon>Streptophyta</taxon>
        <taxon>Embryophyta</taxon>
        <taxon>Bryophyta</taxon>
        <taxon>Bryophytina</taxon>
        <taxon>Bryopsida</taxon>
        <taxon>Funariidae</taxon>
        <taxon>Funariales</taxon>
        <taxon>Funariaceae</taxon>
        <taxon>Physcomitrium</taxon>
    </lineage>
</organism>
<feature type="domain" description="FAE" evidence="3">
    <location>
        <begin position="117"/>
        <end position="330"/>
    </location>
</feature>
<dbReference type="PANTHER" id="PTHR31561">
    <property type="entry name" value="3-KETOACYL-COA SYNTHASE"/>
    <property type="match status" value="1"/>
</dbReference>
<dbReference type="InterPro" id="IPR013601">
    <property type="entry name" value="FAE1_typ3_polyketide_synth"/>
</dbReference>
<feature type="transmembrane region" description="Helical" evidence="2">
    <location>
        <begin position="25"/>
        <end position="45"/>
    </location>
</feature>
<evidence type="ECO:0000313" key="4">
    <source>
        <dbReference type="EMBL" id="PNR39839.1"/>
    </source>
</evidence>
<evidence type="ECO:0000259" key="3">
    <source>
        <dbReference type="Pfam" id="PF08392"/>
    </source>
</evidence>
<evidence type="ECO:0000313" key="6">
    <source>
        <dbReference type="Proteomes" id="UP000006727"/>
    </source>
</evidence>
<dbReference type="Gramene" id="Pp3c15_22940V3.2">
    <property type="protein sequence ID" value="Pp3c15_22940V3.2"/>
    <property type="gene ID" value="Pp3c15_22940"/>
</dbReference>
<dbReference type="EnsemblPlants" id="Pp3c15_22940V3.1">
    <property type="protein sequence ID" value="Pp3c15_22940V3.1"/>
    <property type="gene ID" value="Pp3c15_22940"/>
</dbReference>
<name>A0A2K1JE89_PHYPA</name>
<dbReference type="InterPro" id="IPR016039">
    <property type="entry name" value="Thiolase-like"/>
</dbReference>
<evidence type="ECO:0000256" key="1">
    <source>
        <dbReference type="ARBA" id="ARBA00023315"/>
    </source>
</evidence>
<gene>
    <name evidence="4" type="ORF">PHYPA_020119</name>
</gene>
<protein>
    <recommendedName>
        <fullName evidence="3">FAE domain-containing protein</fullName>
    </recommendedName>
</protein>
<dbReference type="EMBL" id="ABEU02000015">
    <property type="protein sequence ID" value="PNR39839.1"/>
    <property type="molecule type" value="Genomic_DNA"/>
</dbReference>
<dbReference type="InterPro" id="IPR012392">
    <property type="entry name" value="3-ktacl-CoA_syn"/>
</dbReference>
<dbReference type="Proteomes" id="UP000006727">
    <property type="component" value="Chromosome 15"/>
</dbReference>
<feature type="transmembrane region" description="Helical" evidence="2">
    <location>
        <begin position="57"/>
        <end position="78"/>
    </location>
</feature>
<keyword evidence="2" id="KW-0812">Transmembrane</keyword>
<dbReference type="EnsemblPlants" id="Pp3c15_22940V3.2">
    <property type="protein sequence ID" value="Pp3c15_22940V3.2"/>
    <property type="gene ID" value="Pp3c15_22940"/>
</dbReference>
<dbReference type="PaxDb" id="3218-PP1S66_69V6.1"/>
<keyword evidence="6" id="KW-1185">Reference proteome</keyword>
<reference evidence="4 6" key="1">
    <citation type="journal article" date="2008" name="Science">
        <title>The Physcomitrella genome reveals evolutionary insights into the conquest of land by plants.</title>
        <authorList>
            <person name="Rensing S."/>
            <person name="Lang D."/>
            <person name="Zimmer A."/>
            <person name="Terry A."/>
            <person name="Salamov A."/>
            <person name="Shapiro H."/>
            <person name="Nishiyama T."/>
            <person name="Perroud P.-F."/>
            <person name="Lindquist E."/>
            <person name="Kamisugi Y."/>
            <person name="Tanahashi T."/>
            <person name="Sakakibara K."/>
            <person name="Fujita T."/>
            <person name="Oishi K."/>
            <person name="Shin-I T."/>
            <person name="Kuroki Y."/>
            <person name="Toyoda A."/>
            <person name="Suzuki Y."/>
            <person name="Hashimoto A."/>
            <person name="Yamaguchi K."/>
            <person name="Sugano A."/>
            <person name="Kohara Y."/>
            <person name="Fujiyama A."/>
            <person name="Anterola A."/>
            <person name="Aoki S."/>
            <person name="Ashton N."/>
            <person name="Barbazuk W.B."/>
            <person name="Barker E."/>
            <person name="Bennetzen J."/>
            <person name="Bezanilla M."/>
            <person name="Blankenship R."/>
            <person name="Cho S.H."/>
            <person name="Dutcher S."/>
            <person name="Estelle M."/>
            <person name="Fawcett J.A."/>
            <person name="Gundlach H."/>
            <person name="Hanada K."/>
            <person name="Heyl A."/>
            <person name="Hicks K.A."/>
            <person name="Hugh J."/>
            <person name="Lohr M."/>
            <person name="Mayer K."/>
            <person name="Melkozernov A."/>
            <person name="Murata T."/>
            <person name="Nelson D."/>
            <person name="Pils B."/>
            <person name="Prigge M."/>
            <person name="Reiss B."/>
            <person name="Renner T."/>
            <person name="Rombauts S."/>
            <person name="Rushton P."/>
            <person name="Sanderfoot A."/>
            <person name="Schween G."/>
            <person name="Shiu S.-H."/>
            <person name="Stueber K."/>
            <person name="Theodoulou F.L."/>
            <person name="Tu H."/>
            <person name="Van de Peer Y."/>
            <person name="Verrier P.J."/>
            <person name="Waters E."/>
            <person name="Wood A."/>
            <person name="Yang L."/>
            <person name="Cove D."/>
            <person name="Cuming A."/>
            <person name="Hasebe M."/>
            <person name="Lucas S."/>
            <person name="Mishler D.B."/>
            <person name="Reski R."/>
            <person name="Grigoriev I."/>
            <person name="Quatrano R.S."/>
            <person name="Boore J.L."/>
        </authorList>
    </citation>
    <scope>NUCLEOTIDE SEQUENCE [LARGE SCALE GENOMIC DNA]</scope>
    <source>
        <strain evidence="5 6">cv. Gransden 2004</strain>
    </source>
</reference>
<feature type="transmembrane region" description="Helical" evidence="2">
    <location>
        <begin position="98"/>
        <end position="119"/>
    </location>
</feature>
<keyword evidence="1" id="KW-0808">Transferase</keyword>
<keyword evidence="2" id="KW-0472">Membrane</keyword>
<dbReference type="Gene3D" id="3.40.47.10">
    <property type="match status" value="1"/>
</dbReference>
<dbReference type="GO" id="GO:0006633">
    <property type="term" value="P:fatty acid biosynthetic process"/>
    <property type="evidence" value="ECO:0007669"/>
    <property type="project" value="InterPro"/>
</dbReference>
<proteinExistence type="predicted"/>
<dbReference type="STRING" id="3218.A0A2K1JE89"/>
<keyword evidence="1" id="KW-0012">Acyltransferase</keyword>
<keyword evidence="2" id="KW-1133">Transmembrane helix</keyword>
<evidence type="ECO:0000313" key="5">
    <source>
        <dbReference type="EnsemblPlants" id="Pp3c15_22940V3.1"/>
    </source>
</evidence>
<dbReference type="EnsemblPlants" id="Pp3c15_22940V3.3">
    <property type="protein sequence ID" value="Pp3c15_22940V3.3"/>
    <property type="gene ID" value="Pp3c15_22940"/>
</dbReference>
<dbReference type="Pfam" id="PF08392">
    <property type="entry name" value="FAE1_CUT1_RppA"/>
    <property type="match status" value="1"/>
</dbReference>
<accession>A0A2K1JE89</accession>
<dbReference type="SUPFAM" id="SSF53901">
    <property type="entry name" value="Thiolase-like"/>
    <property type="match status" value="1"/>
</dbReference>
<dbReference type="AlphaFoldDB" id="A0A2K1JE89"/>
<sequence length="355" mass="39662">MAGTPDTSSHELVRDGTHLEKDQSVLLNLMSIPAGSIAVILPDFLSSVNLKYVKLGYHYLITHAMVLMVIPILMITLAESWFRIGWDDIVQLWDNLHFNLVSVLACSGSTVFGVTLYVMMRPRPVYLVDFACYKPDDARKCSSERFLQASMLTGGFNDETLEFQRKICARSGLGDSTYLPESIINDPPVRKGQPSLRQARDEAEQVMFGALDELFEKTGIKPKDVGILVVNCSLFNPTPSLASMIINHYKMRGNIKSVNLGGMGCSAGLISIDIARDLLQVHRNTYAVVVSTENLTLNWYFGNDRSMLLSNCIFRMGGAAVLLSNKGREVQARPHRAHTQGRRRQMLYVCIPTRR</sequence>
<evidence type="ECO:0000256" key="2">
    <source>
        <dbReference type="SAM" id="Phobius"/>
    </source>
</evidence>
<dbReference type="Gramene" id="Pp3c15_22940V3.1">
    <property type="protein sequence ID" value="Pp3c15_22940V3.1"/>
    <property type="gene ID" value="Pp3c15_22940"/>
</dbReference>
<dbReference type="GO" id="GO:0016020">
    <property type="term" value="C:membrane"/>
    <property type="evidence" value="ECO:0007669"/>
    <property type="project" value="InterPro"/>
</dbReference>